<proteinExistence type="predicted"/>
<sequence length="97" mass="10514">MSSVQVVVEQWTCSLGGQSDTAYQPTTLCRACDGGYSGVHSSMQYARGQLKLCCRRQSEPETALETESMQEGVVWSAQKAHYSPVTEVTVAICTGCE</sequence>
<keyword evidence="2" id="KW-1185">Reference proteome</keyword>
<evidence type="ECO:0000313" key="1">
    <source>
        <dbReference type="EMBL" id="EMC92346.1"/>
    </source>
</evidence>
<reference evidence="1 2" key="1">
    <citation type="journal article" date="2012" name="PLoS Pathog.">
        <title>Diverse lifestyles and strategies of plant pathogenesis encoded in the genomes of eighteen Dothideomycetes fungi.</title>
        <authorList>
            <person name="Ohm R.A."/>
            <person name="Feau N."/>
            <person name="Henrissat B."/>
            <person name="Schoch C.L."/>
            <person name="Horwitz B.A."/>
            <person name="Barry K.W."/>
            <person name="Condon B.J."/>
            <person name="Copeland A.C."/>
            <person name="Dhillon B."/>
            <person name="Glaser F."/>
            <person name="Hesse C.N."/>
            <person name="Kosti I."/>
            <person name="LaButti K."/>
            <person name="Lindquist E.A."/>
            <person name="Lucas S."/>
            <person name="Salamov A.A."/>
            <person name="Bradshaw R.E."/>
            <person name="Ciuffetti L."/>
            <person name="Hamelin R.C."/>
            <person name="Kema G.H.J."/>
            <person name="Lawrence C."/>
            <person name="Scott J.A."/>
            <person name="Spatafora J.W."/>
            <person name="Turgeon B.G."/>
            <person name="de Wit P.J.G.M."/>
            <person name="Zhong S."/>
            <person name="Goodwin S.B."/>
            <person name="Grigoriev I.V."/>
        </authorList>
    </citation>
    <scope>NUCLEOTIDE SEQUENCE [LARGE SCALE GENOMIC DNA]</scope>
    <source>
        <strain evidence="1 2">UAMH 10762</strain>
    </source>
</reference>
<name>M2M7P2_BAUPA</name>
<organism evidence="1 2">
    <name type="scientific">Baudoinia panamericana (strain UAMH 10762)</name>
    <name type="common">Angels' share fungus</name>
    <name type="synonym">Baudoinia compniacensis (strain UAMH 10762)</name>
    <dbReference type="NCBI Taxonomy" id="717646"/>
    <lineage>
        <taxon>Eukaryota</taxon>
        <taxon>Fungi</taxon>
        <taxon>Dikarya</taxon>
        <taxon>Ascomycota</taxon>
        <taxon>Pezizomycotina</taxon>
        <taxon>Dothideomycetes</taxon>
        <taxon>Dothideomycetidae</taxon>
        <taxon>Mycosphaerellales</taxon>
        <taxon>Teratosphaeriaceae</taxon>
        <taxon>Baudoinia</taxon>
    </lineage>
</organism>
<evidence type="ECO:0000313" key="2">
    <source>
        <dbReference type="Proteomes" id="UP000011761"/>
    </source>
</evidence>
<gene>
    <name evidence="1" type="ORF">BAUCODRAFT_286024</name>
</gene>
<dbReference type="AlphaFoldDB" id="M2M7P2"/>
<dbReference type="Proteomes" id="UP000011761">
    <property type="component" value="Unassembled WGS sequence"/>
</dbReference>
<dbReference type="GeneID" id="19110734"/>
<accession>M2M7P2</accession>
<dbReference type="RefSeq" id="XP_007680727.1">
    <property type="nucleotide sequence ID" value="XM_007682537.1"/>
</dbReference>
<dbReference type="KEGG" id="bcom:BAUCODRAFT_286024"/>
<dbReference type="HOGENOM" id="CLU_2346360_0_0_1"/>
<dbReference type="EMBL" id="KB445562">
    <property type="protein sequence ID" value="EMC92346.1"/>
    <property type="molecule type" value="Genomic_DNA"/>
</dbReference>
<protein>
    <submittedName>
        <fullName evidence="1">Uncharacterized protein</fullName>
    </submittedName>
</protein>